<feature type="region of interest" description="Disordered" evidence="7">
    <location>
        <begin position="116"/>
        <end position="206"/>
    </location>
</feature>
<keyword evidence="4 8" id="KW-0812">Transmembrane</keyword>
<feature type="transmembrane region" description="Helical" evidence="8">
    <location>
        <begin position="70"/>
        <end position="94"/>
    </location>
</feature>
<evidence type="ECO:0000256" key="7">
    <source>
        <dbReference type="SAM" id="MobiDB-lite"/>
    </source>
</evidence>
<evidence type="ECO:0000313" key="9">
    <source>
        <dbReference type="EMBL" id="SDO86595.1"/>
    </source>
</evidence>
<keyword evidence="3" id="KW-1003">Cell membrane</keyword>
<evidence type="ECO:0000256" key="6">
    <source>
        <dbReference type="ARBA" id="ARBA00023136"/>
    </source>
</evidence>
<evidence type="ECO:0000313" key="10">
    <source>
        <dbReference type="Proteomes" id="UP000199088"/>
    </source>
</evidence>
<name>A0A1H0N237_9ACTN</name>
<accession>A0A1H0N237</accession>
<keyword evidence="6 8" id="KW-0472">Membrane</keyword>
<evidence type="ECO:0000256" key="2">
    <source>
        <dbReference type="ARBA" id="ARBA00010388"/>
    </source>
</evidence>
<dbReference type="NCBIfam" id="NF005929">
    <property type="entry name" value="PRK07946.1"/>
    <property type="match status" value="1"/>
</dbReference>
<feature type="compositionally biased region" description="Basic and acidic residues" evidence="7">
    <location>
        <begin position="192"/>
        <end position="206"/>
    </location>
</feature>
<sequence>MTPTVVLPIIIAGLYAAGVYLLLDRSLTRVLLGFLLLGNATNVLLLSAGGVAGLAPILPVDDESAINDPLPQALVLTAIVITFGISAFVLAMIYRSWRLVRDEVVQDDAEDLRVATREEIDADERDPEEMDPADRGPGDGFTVEAGPHHPDGRDTDTPSDDVGLGLAGAVEAENESAEARAVADPGQLRAGSQRDEPAHHRREEEH</sequence>
<dbReference type="Proteomes" id="UP000199088">
    <property type="component" value="Unassembled WGS sequence"/>
</dbReference>
<dbReference type="InterPro" id="IPR039428">
    <property type="entry name" value="NUOK/Mnh_C1-like"/>
</dbReference>
<organism evidence="9 10">
    <name type="scientific">Klenkia soli</name>
    <dbReference type="NCBI Taxonomy" id="1052260"/>
    <lineage>
        <taxon>Bacteria</taxon>
        <taxon>Bacillati</taxon>
        <taxon>Actinomycetota</taxon>
        <taxon>Actinomycetes</taxon>
        <taxon>Geodermatophilales</taxon>
        <taxon>Geodermatophilaceae</taxon>
        <taxon>Klenkia</taxon>
    </lineage>
</organism>
<feature type="transmembrane region" description="Helical" evidence="8">
    <location>
        <begin position="30"/>
        <end position="58"/>
    </location>
</feature>
<feature type="transmembrane region" description="Helical" evidence="8">
    <location>
        <begin position="6"/>
        <end position="23"/>
    </location>
</feature>
<protein>
    <submittedName>
        <fullName evidence="9">Multisubunit sodium/proton antiporter, MrpC subunit (TC 2.A.63.1)</fullName>
    </submittedName>
</protein>
<dbReference type="Gene3D" id="1.10.287.3510">
    <property type="match status" value="1"/>
</dbReference>
<dbReference type="EMBL" id="FNIR01000008">
    <property type="protein sequence ID" value="SDO86595.1"/>
    <property type="molecule type" value="Genomic_DNA"/>
</dbReference>
<evidence type="ECO:0000256" key="4">
    <source>
        <dbReference type="ARBA" id="ARBA00022692"/>
    </source>
</evidence>
<dbReference type="PANTHER" id="PTHR34583:SF2">
    <property type="entry name" value="ANTIPORTER SUBUNIT MNHC2-RELATED"/>
    <property type="match status" value="1"/>
</dbReference>
<keyword evidence="10" id="KW-1185">Reference proteome</keyword>
<dbReference type="GO" id="GO:0005886">
    <property type="term" value="C:plasma membrane"/>
    <property type="evidence" value="ECO:0007669"/>
    <property type="project" value="UniProtKB-SubCell"/>
</dbReference>
<dbReference type="PANTHER" id="PTHR34583">
    <property type="entry name" value="ANTIPORTER SUBUNIT MNHC2-RELATED"/>
    <property type="match status" value="1"/>
</dbReference>
<keyword evidence="5 8" id="KW-1133">Transmembrane helix</keyword>
<evidence type="ECO:0000256" key="1">
    <source>
        <dbReference type="ARBA" id="ARBA00004651"/>
    </source>
</evidence>
<feature type="compositionally biased region" description="Basic and acidic residues" evidence="7">
    <location>
        <begin position="146"/>
        <end position="156"/>
    </location>
</feature>
<dbReference type="AlphaFoldDB" id="A0A1H0N237"/>
<dbReference type="RefSeq" id="WP_091246001.1">
    <property type="nucleotide sequence ID" value="NZ_FNIR01000008.1"/>
</dbReference>
<comment type="subcellular location">
    <subcellularLocation>
        <location evidence="1">Cell membrane</location>
        <topology evidence="1">Multi-pass membrane protein</topology>
    </subcellularLocation>
</comment>
<evidence type="ECO:0000256" key="8">
    <source>
        <dbReference type="SAM" id="Phobius"/>
    </source>
</evidence>
<evidence type="ECO:0000256" key="3">
    <source>
        <dbReference type="ARBA" id="ARBA00022475"/>
    </source>
</evidence>
<comment type="similarity">
    <text evidence="2">Belongs to the CPA3 antiporters (TC 2.A.63) subunit C family.</text>
</comment>
<gene>
    <name evidence="9" type="ORF">SAMN05660199_02709</name>
</gene>
<proteinExistence type="inferred from homology"/>
<dbReference type="Pfam" id="PF00420">
    <property type="entry name" value="Oxidored_q2"/>
    <property type="match status" value="1"/>
</dbReference>
<dbReference type="STRING" id="1052260.SAMN05660199_02709"/>
<reference evidence="10" key="1">
    <citation type="submission" date="2016-10" db="EMBL/GenBank/DDBJ databases">
        <authorList>
            <person name="Varghese N."/>
            <person name="Submissions S."/>
        </authorList>
    </citation>
    <scope>NUCLEOTIDE SEQUENCE [LARGE SCALE GENOMIC DNA]</scope>
    <source>
        <strain evidence="10">DSM 45843</strain>
    </source>
</reference>
<feature type="compositionally biased region" description="Acidic residues" evidence="7">
    <location>
        <begin position="120"/>
        <end position="131"/>
    </location>
</feature>
<dbReference type="InterPro" id="IPR050601">
    <property type="entry name" value="CPA3_antiporter_subunitC"/>
</dbReference>
<evidence type="ECO:0000256" key="5">
    <source>
        <dbReference type="ARBA" id="ARBA00022989"/>
    </source>
</evidence>